<keyword evidence="3" id="KW-1185">Reference proteome</keyword>
<proteinExistence type="predicted"/>
<comment type="caution">
    <text evidence="2">The sequence shown here is derived from an EMBL/GenBank/DDBJ whole genome shotgun (WGS) entry which is preliminary data.</text>
</comment>
<reference evidence="2" key="1">
    <citation type="submission" date="2020-06" db="EMBL/GenBank/DDBJ databases">
        <title>Draft genome of Bugula neritina, a colonial animal packing powerful symbionts and potential medicines.</title>
        <authorList>
            <person name="Rayko M."/>
        </authorList>
    </citation>
    <scope>NUCLEOTIDE SEQUENCE [LARGE SCALE GENOMIC DNA]</scope>
    <source>
        <strain evidence="2">Kwan_BN1</strain>
    </source>
</reference>
<feature type="region of interest" description="Disordered" evidence="1">
    <location>
        <begin position="1"/>
        <end position="46"/>
    </location>
</feature>
<dbReference type="EMBL" id="VXIV02001900">
    <property type="protein sequence ID" value="KAF6028840.1"/>
    <property type="molecule type" value="Genomic_DNA"/>
</dbReference>
<evidence type="ECO:0000313" key="2">
    <source>
        <dbReference type="EMBL" id="KAF6028840.1"/>
    </source>
</evidence>
<organism evidence="2 3">
    <name type="scientific">Bugula neritina</name>
    <name type="common">Brown bryozoan</name>
    <name type="synonym">Sertularia neritina</name>
    <dbReference type="NCBI Taxonomy" id="10212"/>
    <lineage>
        <taxon>Eukaryota</taxon>
        <taxon>Metazoa</taxon>
        <taxon>Spiralia</taxon>
        <taxon>Lophotrochozoa</taxon>
        <taxon>Bryozoa</taxon>
        <taxon>Gymnolaemata</taxon>
        <taxon>Cheilostomatida</taxon>
        <taxon>Flustrina</taxon>
        <taxon>Buguloidea</taxon>
        <taxon>Bugulidae</taxon>
        <taxon>Bugula</taxon>
    </lineage>
</organism>
<gene>
    <name evidence="2" type="ORF">EB796_012825</name>
</gene>
<dbReference type="AlphaFoldDB" id="A0A7J7JR78"/>
<protein>
    <submittedName>
        <fullName evidence="2">Uncharacterized protein</fullName>
    </submittedName>
</protein>
<accession>A0A7J7JR78</accession>
<dbReference type="Proteomes" id="UP000593567">
    <property type="component" value="Unassembled WGS sequence"/>
</dbReference>
<evidence type="ECO:0000256" key="1">
    <source>
        <dbReference type="SAM" id="MobiDB-lite"/>
    </source>
</evidence>
<name>A0A7J7JR78_BUGNE</name>
<sequence>MGNTRRHQSEYIRPRNTRARSNNQSNGFVTRPYSPDKDSRGRLSRIPDSTFGDQERICVKNFREALRSAIEDSDEEDSYDYNIIFYLTRLADIYKESAMSTGSAYNILRATGLVNLCLSKLRQAEETEWVASLEDKLIECEYTLLKRLLKLKYRELSEFEEDWQSTAPLIADLQEARDVYFADFQLVKSSIEELSTQQQHNNNRSLQDFSDEREDRIIAAVTAMNAEVFERMRLIQTAIPREPRVDWTITV</sequence>
<evidence type="ECO:0000313" key="3">
    <source>
        <dbReference type="Proteomes" id="UP000593567"/>
    </source>
</evidence>
<feature type="compositionally biased region" description="Polar residues" evidence="1">
    <location>
        <begin position="19"/>
        <end position="28"/>
    </location>
</feature>